<evidence type="ECO:0000313" key="5">
    <source>
        <dbReference type="Proteomes" id="UP000015347"/>
    </source>
</evidence>
<dbReference type="EMBL" id="APVH01000027">
    <property type="protein sequence ID" value="EPX82164.1"/>
    <property type="molecule type" value="Genomic_DNA"/>
</dbReference>
<dbReference type="OrthoDB" id="9789181at2"/>
<keyword evidence="1 2" id="KW-0597">Phosphoprotein</keyword>
<proteinExistence type="predicted"/>
<dbReference type="PANTHER" id="PTHR44591:SF21">
    <property type="entry name" value="TWO-COMPONENT RESPONSE REGULATOR"/>
    <property type="match status" value="1"/>
</dbReference>
<dbReference type="HOGENOM" id="CLU_1957825_0_0_5"/>
<dbReference type="Gene3D" id="3.40.50.2300">
    <property type="match status" value="1"/>
</dbReference>
<dbReference type="GO" id="GO:0016301">
    <property type="term" value="F:kinase activity"/>
    <property type="evidence" value="ECO:0007669"/>
    <property type="project" value="UniProtKB-KW"/>
</dbReference>
<dbReference type="InterPro" id="IPR001789">
    <property type="entry name" value="Sig_transdc_resp-reg_receiver"/>
</dbReference>
<dbReference type="eggNOG" id="ENOG5032Y55">
    <property type="taxonomic scope" value="Bacteria"/>
</dbReference>
<evidence type="ECO:0000256" key="2">
    <source>
        <dbReference type="PROSITE-ProRule" id="PRU00169"/>
    </source>
</evidence>
<evidence type="ECO:0000259" key="3">
    <source>
        <dbReference type="PROSITE" id="PS50110"/>
    </source>
</evidence>
<dbReference type="Proteomes" id="UP000015347">
    <property type="component" value="Unassembled WGS sequence"/>
</dbReference>
<organism evidence="4 5">
    <name type="scientific">Salipiger mucosus DSM 16094</name>
    <dbReference type="NCBI Taxonomy" id="1123237"/>
    <lineage>
        <taxon>Bacteria</taxon>
        <taxon>Pseudomonadati</taxon>
        <taxon>Pseudomonadota</taxon>
        <taxon>Alphaproteobacteria</taxon>
        <taxon>Rhodobacterales</taxon>
        <taxon>Roseobacteraceae</taxon>
        <taxon>Salipiger</taxon>
    </lineage>
</organism>
<comment type="caution">
    <text evidence="4">The sequence shown here is derived from an EMBL/GenBank/DDBJ whole genome shotgun (WGS) entry which is preliminary data.</text>
</comment>
<dbReference type="InterPro" id="IPR011006">
    <property type="entry name" value="CheY-like_superfamily"/>
</dbReference>
<evidence type="ECO:0000256" key="1">
    <source>
        <dbReference type="ARBA" id="ARBA00022553"/>
    </source>
</evidence>
<accession>S9S7G9</accession>
<dbReference type="InterPro" id="IPR050595">
    <property type="entry name" value="Bact_response_regulator"/>
</dbReference>
<dbReference type="SUPFAM" id="SSF52172">
    <property type="entry name" value="CheY-like"/>
    <property type="match status" value="1"/>
</dbReference>
<keyword evidence="5" id="KW-1185">Reference proteome</keyword>
<protein>
    <submittedName>
        <fullName evidence="4">Multisensor signal transduction histidine kinase</fullName>
    </submittedName>
</protein>
<gene>
    <name evidence="4" type="ORF">Salmuc_02533</name>
</gene>
<dbReference type="RefSeq" id="WP_020042956.1">
    <property type="nucleotide sequence ID" value="NZ_KE557276.1"/>
</dbReference>
<sequence length="129" mass="14370">MGTGPSVCLIVEDTETDRAMMRRIFLRQWPKIPLVFATTLSEARRVLGEERVAMIFLDNALPDGRGADFAAELAAAPAYRRLPVVVVSDWPSPFMYAKARAANVIEIWTKSDFTPPSVQRVVRQHVGIA</sequence>
<keyword evidence="4" id="KW-0418">Kinase</keyword>
<dbReference type="STRING" id="1123237.Salmuc_02533"/>
<dbReference type="GO" id="GO:0000160">
    <property type="term" value="P:phosphorelay signal transduction system"/>
    <property type="evidence" value="ECO:0007669"/>
    <property type="project" value="InterPro"/>
</dbReference>
<name>S9S7G9_9RHOB</name>
<dbReference type="Pfam" id="PF00072">
    <property type="entry name" value="Response_reg"/>
    <property type="match status" value="1"/>
</dbReference>
<keyword evidence="4" id="KW-0808">Transferase</keyword>
<dbReference type="CDD" id="cd00156">
    <property type="entry name" value="REC"/>
    <property type="match status" value="1"/>
</dbReference>
<feature type="modified residue" description="4-aspartylphosphate" evidence="2">
    <location>
        <position position="58"/>
    </location>
</feature>
<dbReference type="PANTHER" id="PTHR44591">
    <property type="entry name" value="STRESS RESPONSE REGULATOR PROTEIN 1"/>
    <property type="match status" value="1"/>
</dbReference>
<evidence type="ECO:0000313" key="4">
    <source>
        <dbReference type="EMBL" id="EPX82164.1"/>
    </source>
</evidence>
<dbReference type="PROSITE" id="PS50110">
    <property type="entry name" value="RESPONSE_REGULATORY"/>
    <property type="match status" value="1"/>
</dbReference>
<reference evidence="5" key="1">
    <citation type="journal article" date="2014" name="Stand. Genomic Sci.">
        <title>Genome sequence of the exopolysaccharide-producing Salipiger mucosus type strain (DSM 16094(T)), a moderately halophilic member of the Roseobacter clade.</title>
        <authorList>
            <person name="Riedel T."/>
            <person name="Spring S."/>
            <person name="Fiebig A."/>
            <person name="Petersen J."/>
            <person name="Kyrpides N.C."/>
            <person name="Goker M."/>
            <person name="Klenk H.P."/>
        </authorList>
    </citation>
    <scope>NUCLEOTIDE SEQUENCE [LARGE SCALE GENOMIC DNA]</scope>
    <source>
        <strain evidence="5">DSM 16094</strain>
    </source>
</reference>
<feature type="domain" description="Response regulatory" evidence="3">
    <location>
        <begin position="7"/>
        <end position="125"/>
    </location>
</feature>
<dbReference type="AlphaFoldDB" id="S9S7G9"/>